<dbReference type="RefSeq" id="WP_199599043.1">
    <property type="nucleotide sequence ID" value="NZ_JAEHJZ010000022.1"/>
</dbReference>
<organism evidence="1 2">
    <name type="scientific">Gelidibacter salicanalis</name>
    <dbReference type="NCBI Taxonomy" id="291193"/>
    <lineage>
        <taxon>Bacteria</taxon>
        <taxon>Pseudomonadati</taxon>
        <taxon>Bacteroidota</taxon>
        <taxon>Flavobacteriia</taxon>
        <taxon>Flavobacteriales</taxon>
        <taxon>Flavobacteriaceae</taxon>
        <taxon>Gelidibacter</taxon>
    </lineage>
</organism>
<proteinExistence type="predicted"/>
<dbReference type="Proteomes" id="UP000662373">
    <property type="component" value="Unassembled WGS sequence"/>
</dbReference>
<evidence type="ECO:0000313" key="2">
    <source>
        <dbReference type="Proteomes" id="UP000662373"/>
    </source>
</evidence>
<reference evidence="1 2" key="1">
    <citation type="submission" date="2020-09" db="EMBL/GenBank/DDBJ databases">
        <title>Draft genome of Gelidibacter salicanalis PAMC21136.</title>
        <authorList>
            <person name="Park H."/>
        </authorList>
    </citation>
    <scope>NUCLEOTIDE SEQUENCE [LARGE SCALE GENOMIC DNA]</scope>
    <source>
        <strain evidence="1 2">PAMC21136</strain>
    </source>
</reference>
<name>A0A934KUF2_9FLAO</name>
<evidence type="ECO:0000313" key="1">
    <source>
        <dbReference type="EMBL" id="MBJ7880983.1"/>
    </source>
</evidence>
<dbReference type="EMBL" id="JAEHJZ010000022">
    <property type="protein sequence ID" value="MBJ7880983.1"/>
    <property type="molecule type" value="Genomic_DNA"/>
</dbReference>
<protein>
    <submittedName>
        <fullName evidence="1">Uncharacterized protein</fullName>
    </submittedName>
</protein>
<comment type="caution">
    <text evidence="1">The sequence shown here is derived from an EMBL/GenBank/DDBJ whole genome shotgun (WGS) entry which is preliminary data.</text>
</comment>
<gene>
    <name evidence="1" type="ORF">JEM65_10035</name>
</gene>
<sequence length="108" mass="12808">MPQGNNIEITGLKKTYISKEFLLTPFPDTFEYKKRICVFYSVLYGNEIERIYFIVEYFDDFTQDSLKNLDYKSFSPNGVIFLDSTKEDSKAIIDDIKSNKRLYKESFH</sequence>
<accession>A0A934KUF2</accession>
<keyword evidence="2" id="KW-1185">Reference proteome</keyword>
<dbReference type="AlphaFoldDB" id="A0A934KUF2"/>